<evidence type="ECO:0000313" key="2">
    <source>
        <dbReference type="EMBL" id="KAJ9132667.1"/>
    </source>
</evidence>
<name>A0AA38RBF4_9PEZI</name>
<dbReference type="EMBL" id="JANBVN010000212">
    <property type="protein sequence ID" value="KAJ9132667.1"/>
    <property type="molecule type" value="Genomic_DNA"/>
</dbReference>
<reference evidence="2" key="1">
    <citation type="submission" date="2022-07" db="EMBL/GenBank/DDBJ databases">
        <title>Fungi with potential for degradation of polypropylene.</title>
        <authorList>
            <person name="Gostincar C."/>
        </authorList>
    </citation>
    <scope>NUCLEOTIDE SEQUENCE</scope>
    <source>
        <strain evidence="2">EXF-13287</strain>
    </source>
</reference>
<dbReference type="Proteomes" id="UP001174691">
    <property type="component" value="Unassembled WGS sequence"/>
</dbReference>
<gene>
    <name evidence="2" type="ORF">NKR19_g9222</name>
</gene>
<evidence type="ECO:0000256" key="1">
    <source>
        <dbReference type="SAM" id="MobiDB-lite"/>
    </source>
</evidence>
<evidence type="ECO:0000313" key="3">
    <source>
        <dbReference type="Proteomes" id="UP001174691"/>
    </source>
</evidence>
<feature type="compositionally biased region" description="Basic and acidic residues" evidence="1">
    <location>
        <begin position="334"/>
        <end position="359"/>
    </location>
</feature>
<sequence length="524" mass="58939">MAYHVEDAFKHAYGFDTQCFVIPHASVYRQEHVSRRVVSFLAEEGTKTSGRDLKIVYYAGHVVTDGGNVPGQQHFHTIAWAQICQSLPPAQHTDVLMLLDCHISPALLSRIDPKPFDTVLELICRQNAAHNCSFAGPFISALGVLQYQIRRGELDIVTTGLLFNSVLEFCMSRDFVGGPVALDATPVHYVLKQPPDCRTIQLHQLPSTWPPRSVEPAIAEPKVPRALFDAVPQLLVEVPLVEYQQLFDNLVNGRNIWGPWLRAFPALQGRIKPAGLTVRTVWQAGRPGPKVFTSLAIPAALAAYLHLRGASSTGYCMPAEPMPWHESSEVPQEVGDHAESHPSCEDRDDMSEKGQEDEVETLKKRLETLKKQLLEAGKELEEVQLQHDGVIRGVNEVLCTTFRHLRNVDVGSSEESKAEGLRSLFRSVRKDMDKLWGKVFYGTRAQMDLWRHVHRILDILKGHLLRPTEAKSWWIDDERDWNTPILEHVEHVEDQGETVSDDGWEDDSSPGEMSGWEASWPGEV</sequence>
<accession>A0AA38RBF4</accession>
<protein>
    <submittedName>
        <fullName evidence="2">Uncharacterized protein</fullName>
    </submittedName>
</protein>
<feature type="compositionally biased region" description="Acidic residues" evidence="1">
    <location>
        <begin position="495"/>
        <end position="509"/>
    </location>
</feature>
<comment type="caution">
    <text evidence="2">The sequence shown here is derived from an EMBL/GenBank/DDBJ whole genome shotgun (WGS) entry which is preliminary data.</text>
</comment>
<proteinExistence type="predicted"/>
<feature type="region of interest" description="Disordered" evidence="1">
    <location>
        <begin position="323"/>
        <end position="359"/>
    </location>
</feature>
<dbReference type="AlphaFoldDB" id="A0AA38RBF4"/>
<keyword evidence="3" id="KW-1185">Reference proteome</keyword>
<organism evidence="2 3">
    <name type="scientific">Coniochaeta hoffmannii</name>
    <dbReference type="NCBI Taxonomy" id="91930"/>
    <lineage>
        <taxon>Eukaryota</taxon>
        <taxon>Fungi</taxon>
        <taxon>Dikarya</taxon>
        <taxon>Ascomycota</taxon>
        <taxon>Pezizomycotina</taxon>
        <taxon>Sordariomycetes</taxon>
        <taxon>Sordariomycetidae</taxon>
        <taxon>Coniochaetales</taxon>
        <taxon>Coniochaetaceae</taxon>
        <taxon>Coniochaeta</taxon>
    </lineage>
</organism>
<feature type="region of interest" description="Disordered" evidence="1">
    <location>
        <begin position="494"/>
        <end position="524"/>
    </location>
</feature>